<dbReference type="EMBL" id="MWQY01000013">
    <property type="protein sequence ID" value="ORC34422.1"/>
    <property type="molecule type" value="Genomic_DNA"/>
</dbReference>
<evidence type="ECO:0000313" key="3">
    <source>
        <dbReference type="EMBL" id="ORC34422.1"/>
    </source>
</evidence>
<dbReference type="Pfam" id="PF00722">
    <property type="entry name" value="Glyco_hydro_16"/>
    <property type="match status" value="1"/>
</dbReference>
<dbReference type="PANTHER" id="PTHR10963">
    <property type="entry name" value="GLYCOSYL HYDROLASE-RELATED"/>
    <property type="match status" value="1"/>
</dbReference>
<dbReference type="STRING" id="1963862.B4O97_12305"/>
<dbReference type="InterPro" id="IPR000757">
    <property type="entry name" value="Beta-glucanase-like"/>
</dbReference>
<evidence type="ECO:0000259" key="2">
    <source>
        <dbReference type="PROSITE" id="PS51762"/>
    </source>
</evidence>
<accession>A0A1Y1RXK6</accession>
<evidence type="ECO:0000256" key="1">
    <source>
        <dbReference type="ARBA" id="ARBA00006865"/>
    </source>
</evidence>
<feature type="domain" description="GH16" evidence="2">
    <location>
        <begin position="46"/>
        <end position="276"/>
    </location>
</feature>
<gene>
    <name evidence="3" type="ORF">B4O97_12305</name>
</gene>
<dbReference type="InterPro" id="IPR050546">
    <property type="entry name" value="Glycosyl_Hydrlase_16"/>
</dbReference>
<dbReference type="PROSITE" id="PS51257">
    <property type="entry name" value="PROKAR_LIPOPROTEIN"/>
    <property type="match status" value="1"/>
</dbReference>
<dbReference type="RefSeq" id="WP_083051221.1">
    <property type="nucleotide sequence ID" value="NZ_MWQY01000013.1"/>
</dbReference>
<name>A0A1Y1RXK6_9SPIO</name>
<dbReference type="Gene3D" id="2.60.120.200">
    <property type="match status" value="1"/>
</dbReference>
<protein>
    <recommendedName>
        <fullName evidence="2">GH16 domain-containing protein</fullName>
    </recommendedName>
</protein>
<sequence>MTKHTLLLIATIILIVSIGTIGCALDLPVDAVDENEQLTEQDEAEEENEGESNPNVFLETFDTLDTSVWQVATWSEHGGQTGYDRCFVEDGKLNMIFINDSVDGYLNAALQTREEYLYGTWEASLKPSSVPGVLNSFFTIDWDDMSTSSSTSDGTKQEIDIEFLTYTFAEDFGRVHYAVHAEGYNSYESVPDIALDFNPSDDFHTWGFEITPEFIRWFVDDITLRTYTYSEGDINITEPYQLKLNVWSKENWINGPPEADVECIYQIDWIRFTPAE</sequence>
<proteinExistence type="inferred from homology"/>
<dbReference type="Proteomes" id="UP000192343">
    <property type="component" value="Unassembled WGS sequence"/>
</dbReference>
<comment type="similarity">
    <text evidence="1">Belongs to the glycosyl hydrolase 16 family.</text>
</comment>
<dbReference type="GO" id="GO:0004553">
    <property type="term" value="F:hydrolase activity, hydrolyzing O-glycosyl compounds"/>
    <property type="evidence" value="ECO:0007669"/>
    <property type="project" value="InterPro"/>
</dbReference>
<dbReference type="CDD" id="cd00413">
    <property type="entry name" value="Glyco_hydrolase_16"/>
    <property type="match status" value="1"/>
</dbReference>
<reference evidence="3 4" key="1">
    <citation type="submission" date="2017-03" db="EMBL/GenBank/DDBJ databases">
        <title>Draft Genome sequence of Marispirochaeta sp. strain JC444.</title>
        <authorList>
            <person name="Shivani Y."/>
            <person name="Subhash Y."/>
            <person name="Sasikala C."/>
            <person name="Ramana C."/>
        </authorList>
    </citation>
    <scope>NUCLEOTIDE SEQUENCE [LARGE SCALE GENOMIC DNA]</scope>
    <source>
        <strain evidence="3 4">JC444</strain>
    </source>
</reference>
<dbReference type="PROSITE" id="PS51762">
    <property type="entry name" value="GH16_2"/>
    <property type="match status" value="1"/>
</dbReference>
<organism evidence="3 4">
    <name type="scientific">Marispirochaeta aestuarii</name>
    <dbReference type="NCBI Taxonomy" id="1963862"/>
    <lineage>
        <taxon>Bacteria</taxon>
        <taxon>Pseudomonadati</taxon>
        <taxon>Spirochaetota</taxon>
        <taxon>Spirochaetia</taxon>
        <taxon>Spirochaetales</taxon>
        <taxon>Spirochaetaceae</taxon>
        <taxon>Marispirochaeta</taxon>
    </lineage>
</organism>
<comment type="caution">
    <text evidence="3">The sequence shown here is derived from an EMBL/GenBank/DDBJ whole genome shotgun (WGS) entry which is preliminary data.</text>
</comment>
<dbReference type="InterPro" id="IPR013320">
    <property type="entry name" value="ConA-like_dom_sf"/>
</dbReference>
<keyword evidence="4" id="KW-1185">Reference proteome</keyword>
<evidence type="ECO:0000313" key="4">
    <source>
        <dbReference type="Proteomes" id="UP000192343"/>
    </source>
</evidence>
<dbReference type="SUPFAM" id="SSF49899">
    <property type="entry name" value="Concanavalin A-like lectins/glucanases"/>
    <property type="match status" value="1"/>
</dbReference>
<dbReference type="PANTHER" id="PTHR10963:SF55">
    <property type="entry name" value="GLYCOSIDE HYDROLASE FAMILY 16 PROTEIN"/>
    <property type="match status" value="1"/>
</dbReference>
<dbReference type="GO" id="GO:0005975">
    <property type="term" value="P:carbohydrate metabolic process"/>
    <property type="evidence" value="ECO:0007669"/>
    <property type="project" value="InterPro"/>
</dbReference>
<dbReference type="OrthoDB" id="9809583at2"/>
<dbReference type="AlphaFoldDB" id="A0A1Y1RXK6"/>